<accession>A0ACC0U5D0</accession>
<evidence type="ECO:0000313" key="2">
    <source>
        <dbReference type="Proteomes" id="UP001207468"/>
    </source>
</evidence>
<gene>
    <name evidence="1" type="ORF">F5148DRAFT_1015925</name>
</gene>
<keyword evidence="2" id="KW-1185">Reference proteome</keyword>
<name>A0ACC0U5D0_9AGAM</name>
<keyword evidence="1" id="KW-0378">Hydrolase</keyword>
<dbReference type="Proteomes" id="UP001207468">
    <property type="component" value="Unassembled WGS sequence"/>
</dbReference>
<reference evidence="1" key="1">
    <citation type="submission" date="2021-03" db="EMBL/GenBank/DDBJ databases">
        <title>Evolutionary priming and transition to the ectomycorrhizal habit in an iconic lineage of mushroom-forming fungi: is preadaptation a requirement?</title>
        <authorList>
            <consortium name="DOE Joint Genome Institute"/>
            <person name="Looney B.P."/>
            <person name="Miyauchi S."/>
            <person name="Morin E."/>
            <person name="Drula E."/>
            <person name="Courty P.E."/>
            <person name="Chicoki N."/>
            <person name="Fauchery L."/>
            <person name="Kohler A."/>
            <person name="Kuo A."/>
            <person name="LaButti K."/>
            <person name="Pangilinan J."/>
            <person name="Lipzen A."/>
            <person name="Riley R."/>
            <person name="Andreopoulos W."/>
            <person name="He G."/>
            <person name="Johnson J."/>
            <person name="Barry K.W."/>
            <person name="Grigoriev I.V."/>
            <person name="Nagy L."/>
            <person name="Hibbett D."/>
            <person name="Henrissat B."/>
            <person name="Matheny P.B."/>
            <person name="Labbe J."/>
            <person name="Martin A.F."/>
        </authorList>
    </citation>
    <scope>NUCLEOTIDE SEQUENCE</scope>
    <source>
        <strain evidence="1">BPL698</strain>
    </source>
</reference>
<proteinExistence type="predicted"/>
<sequence length="473" mass="49898">MADALLCSIPGLSSSQRSALKKGGLVTVSDVLLLPVTDVSQRCRLAPQAVQEIVDSVARALGRAPRLLRDVVGDGGEVITTGDASLDAILGGGIRVGMIWELVGEGASGKTQLALQLSLLVQLPVTQGGLNGSACYLTTSTSLPTPRLLQLLHSHPMLAGSRCNLDKIQTSATKSVSSLLYALSEILPTSIDSAKARATPLKLLVIDSLADLLLEDTKTSTATLAERSRNLSAIAAQLHALAATHQLAVVVTNRVTDVWERRPDADAGLPGELIYAHQARIFGRAEDGSSKSAALGLVWANQVNARVMLARTQGRSRGRALPAEDGHDRKRLRAEGGGVAAVRTDDVVVRRLTVVFSSVCAPASVDFLVTSRGVETLNDGDLGHAPLVSPPLPRAVAESRALATGVVRPPLAEVAPLDVGSVVSDFRHPQRGDVPVGEMEDDEDAYWREVEDFPFANDGIDLAQGTDLPDHKI</sequence>
<dbReference type="EMBL" id="JAGFNK010000158">
    <property type="protein sequence ID" value="KAI9463398.1"/>
    <property type="molecule type" value="Genomic_DNA"/>
</dbReference>
<comment type="caution">
    <text evidence="1">The sequence shown here is derived from an EMBL/GenBank/DDBJ whole genome shotgun (WGS) entry which is preliminary data.</text>
</comment>
<protein>
    <submittedName>
        <fullName evidence="1">P-loop containing nucleoside triphosphate hydrolase protein</fullName>
    </submittedName>
</protein>
<evidence type="ECO:0000313" key="1">
    <source>
        <dbReference type="EMBL" id="KAI9463398.1"/>
    </source>
</evidence>
<organism evidence="1 2">
    <name type="scientific">Russula earlei</name>
    <dbReference type="NCBI Taxonomy" id="71964"/>
    <lineage>
        <taxon>Eukaryota</taxon>
        <taxon>Fungi</taxon>
        <taxon>Dikarya</taxon>
        <taxon>Basidiomycota</taxon>
        <taxon>Agaricomycotina</taxon>
        <taxon>Agaricomycetes</taxon>
        <taxon>Russulales</taxon>
        <taxon>Russulaceae</taxon>
        <taxon>Russula</taxon>
    </lineage>
</organism>